<dbReference type="SUPFAM" id="SSF57850">
    <property type="entry name" value="RING/U-box"/>
    <property type="match status" value="3"/>
</dbReference>
<feature type="region of interest" description="Disordered" evidence="12">
    <location>
        <begin position="1"/>
        <end position="42"/>
    </location>
</feature>
<dbReference type="InterPro" id="IPR045840">
    <property type="entry name" value="Ariadne"/>
</dbReference>
<evidence type="ECO:0000256" key="5">
    <source>
        <dbReference type="ARBA" id="ARBA00022679"/>
    </source>
</evidence>
<dbReference type="InterPro" id="IPR013083">
    <property type="entry name" value="Znf_RING/FYVE/PHD"/>
</dbReference>
<evidence type="ECO:0000256" key="9">
    <source>
        <dbReference type="ARBA" id="ARBA00022786"/>
    </source>
</evidence>
<dbReference type="PROSITE" id="PS50089">
    <property type="entry name" value="ZF_RING_2"/>
    <property type="match status" value="1"/>
</dbReference>
<keyword evidence="9" id="KW-0833">Ubl conjugation pathway</keyword>
<dbReference type="STRING" id="3055.A0A2K3CUZ4"/>
<evidence type="ECO:0000256" key="1">
    <source>
        <dbReference type="ARBA" id="ARBA00001798"/>
    </source>
</evidence>
<accession>A0A2K3CUZ4</accession>
<evidence type="ECO:0000256" key="4">
    <source>
        <dbReference type="ARBA" id="ARBA00012251"/>
    </source>
</evidence>
<evidence type="ECO:0000313" key="15">
    <source>
        <dbReference type="EMBL" id="PNW72102.1"/>
    </source>
</evidence>
<dbReference type="FunCoup" id="A0A2K3CUZ4">
    <property type="interactions" value="1023"/>
</dbReference>
<feature type="domain" description="RING-type" evidence="14">
    <location>
        <begin position="127"/>
        <end position="344"/>
    </location>
</feature>
<dbReference type="ExpressionAtlas" id="A0A2K3CUZ4">
    <property type="expression patterns" value="baseline and differential"/>
</dbReference>
<keyword evidence="16" id="KW-1185">Reference proteome</keyword>
<evidence type="ECO:0000259" key="14">
    <source>
        <dbReference type="PROSITE" id="PS51873"/>
    </source>
</evidence>
<dbReference type="InterPro" id="IPR031127">
    <property type="entry name" value="E3_UB_ligase_RBR"/>
</dbReference>
<dbReference type="GO" id="GO:0061630">
    <property type="term" value="F:ubiquitin protein ligase activity"/>
    <property type="evidence" value="ECO:0000318"/>
    <property type="project" value="GO_Central"/>
</dbReference>
<dbReference type="PANTHER" id="PTHR11685">
    <property type="entry name" value="RBR FAMILY RING FINGER AND IBR DOMAIN-CONTAINING"/>
    <property type="match status" value="1"/>
</dbReference>
<evidence type="ECO:0000259" key="13">
    <source>
        <dbReference type="PROSITE" id="PS50089"/>
    </source>
</evidence>
<keyword evidence="7" id="KW-0677">Repeat</keyword>
<dbReference type="InterPro" id="IPR002867">
    <property type="entry name" value="IBR_dom"/>
</dbReference>
<keyword evidence="10" id="KW-0862">Zinc</keyword>
<dbReference type="InterPro" id="IPR044066">
    <property type="entry name" value="TRIAD_supradom"/>
</dbReference>
<feature type="compositionally biased region" description="Acidic residues" evidence="12">
    <location>
        <begin position="25"/>
        <end position="36"/>
    </location>
</feature>
<dbReference type="Gramene" id="PNW72102">
    <property type="protein sequence ID" value="PNW72102"/>
    <property type="gene ID" value="CHLRE_16g682350v5"/>
</dbReference>
<dbReference type="Proteomes" id="UP000006906">
    <property type="component" value="Chromosome 16"/>
</dbReference>
<dbReference type="FunFam" id="1.20.120.1750:FF:000005">
    <property type="entry name" value="RBR-type E3 ubiquitin transferase"/>
    <property type="match status" value="1"/>
</dbReference>
<dbReference type="GO" id="GO:0000151">
    <property type="term" value="C:ubiquitin ligase complex"/>
    <property type="evidence" value="ECO:0000318"/>
    <property type="project" value="GO_Central"/>
</dbReference>
<dbReference type="SMART" id="SM00647">
    <property type="entry name" value="IBR"/>
    <property type="match status" value="2"/>
</dbReference>
<dbReference type="GO" id="GO:0006511">
    <property type="term" value="P:ubiquitin-dependent protein catabolic process"/>
    <property type="evidence" value="ECO:0000318"/>
    <property type="project" value="GO_Central"/>
</dbReference>
<keyword evidence="5" id="KW-0808">Transferase</keyword>
<dbReference type="KEGG" id="cre:CHLRE_16g682350v5"/>
<dbReference type="GO" id="GO:0008270">
    <property type="term" value="F:zinc ion binding"/>
    <property type="evidence" value="ECO:0007669"/>
    <property type="project" value="UniProtKB-KW"/>
</dbReference>
<proteinExistence type="inferred from homology"/>
<evidence type="ECO:0000256" key="10">
    <source>
        <dbReference type="ARBA" id="ARBA00022833"/>
    </source>
</evidence>
<dbReference type="CDD" id="cd20346">
    <property type="entry name" value="BRcat_RBR_ANKIB1"/>
    <property type="match status" value="1"/>
</dbReference>
<dbReference type="Gene3D" id="1.20.120.1750">
    <property type="match status" value="1"/>
</dbReference>
<dbReference type="GO" id="GO:0005737">
    <property type="term" value="C:cytoplasm"/>
    <property type="evidence" value="ECO:0000318"/>
    <property type="project" value="GO_Central"/>
</dbReference>
<dbReference type="PROSITE" id="PS51873">
    <property type="entry name" value="TRIAD"/>
    <property type="match status" value="1"/>
</dbReference>
<comment type="similarity">
    <text evidence="3">Belongs to the RBR family. Ariadne subfamily.</text>
</comment>
<evidence type="ECO:0000256" key="8">
    <source>
        <dbReference type="ARBA" id="ARBA00022771"/>
    </source>
</evidence>
<evidence type="ECO:0000313" key="16">
    <source>
        <dbReference type="Proteomes" id="UP000006906"/>
    </source>
</evidence>
<dbReference type="GeneID" id="5717571"/>
<evidence type="ECO:0000256" key="12">
    <source>
        <dbReference type="SAM" id="MobiDB-lite"/>
    </source>
</evidence>
<evidence type="ECO:0000256" key="11">
    <source>
        <dbReference type="PROSITE-ProRule" id="PRU00175"/>
    </source>
</evidence>
<keyword evidence="6" id="KW-0479">Metal-binding</keyword>
<evidence type="ECO:0000256" key="7">
    <source>
        <dbReference type="ARBA" id="ARBA00022737"/>
    </source>
</evidence>
<keyword evidence="8 11" id="KW-0863">Zinc-finger</keyword>
<reference evidence="15 16" key="1">
    <citation type="journal article" date="2007" name="Science">
        <title>The Chlamydomonas genome reveals the evolution of key animal and plant functions.</title>
        <authorList>
            <person name="Merchant S.S."/>
            <person name="Prochnik S.E."/>
            <person name="Vallon O."/>
            <person name="Harris E.H."/>
            <person name="Karpowicz S.J."/>
            <person name="Witman G.B."/>
            <person name="Terry A."/>
            <person name="Salamov A."/>
            <person name="Fritz-Laylin L.K."/>
            <person name="Marechal-Drouard L."/>
            <person name="Marshall W.F."/>
            <person name="Qu L.H."/>
            <person name="Nelson D.R."/>
            <person name="Sanderfoot A.A."/>
            <person name="Spalding M.H."/>
            <person name="Kapitonov V.V."/>
            <person name="Ren Q."/>
            <person name="Ferris P."/>
            <person name="Lindquist E."/>
            <person name="Shapiro H."/>
            <person name="Lucas S.M."/>
            <person name="Grimwood J."/>
            <person name="Schmutz J."/>
            <person name="Cardol P."/>
            <person name="Cerutti H."/>
            <person name="Chanfreau G."/>
            <person name="Chen C.L."/>
            <person name="Cognat V."/>
            <person name="Croft M.T."/>
            <person name="Dent R."/>
            <person name="Dutcher S."/>
            <person name="Fernandez E."/>
            <person name="Fukuzawa H."/>
            <person name="Gonzalez-Ballester D."/>
            <person name="Gonzalez-Halphen D."/>
            <person name="Hallmann A."/>
            <person name="Hanikenne M."/>
            <person name="Hippler M."/>
            <person name="Inwood W."/>
            <person name="Jabbari K."/>
            <person name="Kalanon M."/>
            <person name="Kuras R."/>
            <person name="Lefebvre P.A."/>
            <person name="Lemaire S.D."/>
            <person name="Lobanov A.V."/>
            <person name="Lohr M."/>
            <person name="Manuell A."/>
            <person name="Meier I."/>
            <person name="Mets L."/>
            <person name="Mittag M."/>
            <person name="Mittelmeier T."/>
            <person name="Moroney J.V."/>
            <person name="Moseley J."/>
            <person name="Napoli C."/>
            <person name="Nedelcu A.M."/>
            <person name="Niyogi K."/>
            <person name="Novoselov S.V."/>
            <person name="Paulsen I.T."/>
            <person name="Pazour G."/>
            <person name="Purton S."/>
            <person name="Ral J.P."/>
            <person name="Riano-Pachon D.M."/>
            <person name="Riekhof W."/>
            <person name="Rymarquis L."/>
            <person name="Schroda M."/>
            <person name="Stern D."/>
            <person name="Umen J."/>
            <person name="Willows R."/>
            <person name="Wilson N."/>
            <person name="Zimmer S.L."/>
            <person name="Allmer J."/>
            <person name="Balk J."/>
            <person name="Bisova K."/>
            <person name="Chen C.J."/>
            <person name="Elias M."/>
            <person name="Gendler K."/>
            <person name="Hauser C."/>
            <person name="Lamb M.R."/>
            <person name="Ledford H."/>
            <person name="Long J.C."/>
            <person name="Minagawa J."/>
            <person name="Page M.D."/>
            <person name="Pan J."/>
            <person name="Pootakham W."/>
            <person name="Roje S."/>
            <person name="Rose A."/>
            <person name="Stahlberg E."/>
            <person name="Terauchi A.M."/>
            <person name="Yang P."/>
            <person name="Ball S."/>
            <person name="Bowler C."/>
            <person name="Dieckmann C.L."/>
            <person name="Gladyshev V.N."/>
            <person name="Green P."/>
            <person name="Jorgensen R."/>
            <person name="Mayfield S."/>
            <person name="Mueller-Roeber B."/>
            <person name="Rajamani S."/>
            <person name="Sayre R.T."/>
            <person name="Brokstein P."/>
            <person name="Dubchak I."/>
            <person name="Goodstein D."/>
            <person name="Hornick L."/>
            <person name="Huang Y.W."/>
            <person name="Jhaveri J."/>
            <person name="Luo Y."/>
            <person name="Martinez D."/>
            <person name="Ngau W.C."/>
            <person name="Otillar B."/>
            <person name="Poliakov A."/>
            <person name="Porter A."/>
            <person name="Szajkowski L."/>
            <person name="Werner G."/>
            <person name="Zhou K."/>
            <person name="Grigoriev I.V."/>
            <person name="Rokhsar D.S."/>
            <person name="Grossman A.R."/>
        </authorList>
    </citation>
    <scope>NUCLEOTIDE SEQUENCE [LARGE SCALE GENOMIC DNA]</scope>
    <source>
        <strain evidence="16">CC-503</strain>
    </source>
</reference>
<dbReference type="Pfam" id="PF22191">
    <property type="entry name" value="IBR_1"/>
    <property type="match status" value="1"/>
</dbReference>
<dbReference type="GO" id="GO:0016567">
    <property type="term" value="P:protein ubiquitination"/>
    <property type="evidence" value="ECO:0007669"/>
    <property type="project" value="InterPro"/>
</dbReference>
<dbReference type="FunFam" id="3.30.40.10:FF:001353">
    <property type="entry name" value="RBR-type E3 ubiquitin transferase"/>
    <property type="match status" value="1"/>
</dbReference>
<dbReference type="RefSeq" id="XP_042915989.1">
    <property type="nucleotide sequence ID" value="XM_043071459.1"/>
</dbReference>
<dbReference type="Pfam" id="PF19422">
    <property type="entry name" value="Ariadne"/>
    <property type="match status" value="1"/>
</dbReference>
<dbReference type="GO" id="GO:0031624">
    <property type="term" value="F:ubiquitin conjugating enzyme binding"/>
    <property type="evidence" value="ECO:0000318"/>
    <property type="project" value="GO_Central"/>
</dbReference>
<comment type="function">
    <text evidence="2">Might act as an E3 ubiquitin-protein ligase, or as part of E3 complex, which accepts ubiquitin from specific E2 ubiquitin-conjugating enzymes and then transfers it to substrates.</text>
</comment>
<dbReference type="CDD" id="cd23141">
    <property type="entry name" value="RING-HC_ARI6-like"/>
    <property type="match status" value="1"/>
</dbReference>
<dbReference type="InterPro" id="IPR001841">
    <property type="entry name" value="Znf_RING"/>
</dbReference>
<protein>
    <recommendedName>
        <fullName evidence="4">RBR-type E3 ubiquitin transferase</fullName>
        <ecNumber evidence="4">2.3.2.31</ecNumber>
    </recommendedName>
</protein>
<comment type="catalytic activity">
    <reaction evidence="1">
        <text>[E2 ubiquitin-conjugating enzyme]-S-ubiquitinyl-L-cysteine + [acceptor protein]-L-lysine = [E2 ubiquitin-conjugating enzyme]-L-cysteine + [acceptor protein]-N(6)-ubiquitinyl-L-lysine.</text>
        <dbReference type="EC" id="2.3.2.31"/>
    </reaction>
</comment>
<name>A0A2K3CUZ4_CHLRE</name>
<feature type="compositionally biased region" description="Low complexity" evidence="12">
    <location>
        <begin position="550"/>
        <end position="567"/>
    </location>
</feature>
<feature type="region of interest" description="Disordered" evidence="12">
    <location>
        <begin position="536"/>
        <end position="578"/>
    </location>
</feature>
<evidence type="ECO:0000256" key="6">
    <source>
        <dbReference type="ARBA" id="ARBA00022723"/>
    </source>
</evidence>
<feature type="domain" description="RING-type" evidence="13">
    <location>
        <begin position="131"/>
        <end position="177"/>
    </location>
</feature>
<gene>
    <name evidence="15" type="ORF">CHLRE_16g682350v5</name>
</gene>
<dbReference type="AlphaFoldDB" id="A0A2K3CUZ4"/>
<dbReference type="EMBL" id="CM008977">
    <property type="protein sequence ID" value="PNW72102.1"/>
    <property type="molecule type" value="Genomic_DNA"/>
</dbReference>
<dbReference type="EC" id="2.3.2.31" evidence="4"/>
<sequence length="628" mass="70624">MSDDSEEFRSGSEDEEMSDYGASDADMDVEDDDDDYGFAGAEEVSTVPKVPYKVLPKEDLNKQREKALREVMDVLGIDEDTAMRVLRKYKWDSSRVQEEWFSKYDQVRESLGLVDEPGPSGRAACEAEERCFICFDSFPVRDMRSAACRHYFCKDCWRGYITQALSSGPACLDLRCPSTECKQKACVPCALVMELASGEEQSKYSTYMVRSFVEDNSSMCWCTGKNCENAIQCLVDRGPDEAMDVICSCSATFCFNCKEEAHRPVSCKTVKTWLTKNSAESENMNWILANTKPCPKCSRPIEKNQGCMHMTCSQCRFEFCWLCQGDWKEHGERTGGFYACNRFETAKKKGEYDDESRRRENAKASLERYMHYFERFDAHSKAREKARLDASKVSKDWLEQLADITKTPTSQLKFINEAWNQIVECRRMLKWTYAYGYYAFEDADRNSEVARHKGFFEFLQGDAERSLERLHEAAEKDLGAHVTKARNQADGGFDADAFQTFRKNLIGLTDVTAGFFDKLVKQLEKGFSSMEADYAGQVDDGAGPSGVNEGGEQAAGAAGGPAATGTTGHKGRRSKKARGVDEDVVLLGEQGFWTCNKCTYNNQDLTARRCEVCNEARAGPGGGAGNRR</sequence>
<dbReference type="CDD" id="cd22583">
    <property type="entry name" value="Rcat_RBR_ARI7-like"/>
    <property type="match status" value="1"/>
</dbReference>
<dbReference type="Pfam" id="PF01485">
    <property type="entry name" value="IBR"/>
    <property type="match status" value="1"/>
</dbReference>
<dbReference type="InParanoid" id="A0A2K3CUZ4"/>
<organism evidence="15 16">
    <name type="scientific">Chlamydomonas reinhardtii</name>
    <name type="common">Chlamydomonas smithii</name>
    <dbReference type="NCBI Taxonomy" id="3055"/>
    <lineage>
        <taxon>Eukaryota</taxon>
        <taxon>Viridiplantae</taxon>
        <taxon>Chlorophyta</taxon>
        <taxon>core chlorophytes</taxon>
        <taxon>Chlorophyceae</taxon>
        <taxon>CS clade</taxon>
        <taxon>Chlamydomonadales</taxon>
        <taxon>Chlamydomonadaceae</taxon>
        <taxon>Chlamydomonas</taxon>
    </lineage>
</organism>
<evidence type="ECO:0000256" key="3">
    <source>
        <dbReference type="ARBA" id="ARBA00005884"/>
    </source>
</evidence>
<evidence type="ECO:0000256" key="2">
    <source>
        <dbReference type="ARBA" id="ARBA00003976"/>
    </source>
</evidence>
<dbReference type="OrthoDB" id="10009520at2759"/>
<dbReference type="Gene3D" id="3.30.40.10">
    <property type="entry name" value="Zinc/RING finger domain, C3HC4 (zinc finger)"/>
    <property type="match status" value="1"/>
</dbReference>